<protein>
    <submittedName>
        <fullName evidence="2">Uncharacterized protein</fullName>
    </submittedName>
</protein>
<sequence length="252" mass="27103">MPAKPASPQPHRRLRSDANPLRKGQKKKHPSPPRRTRNQEPGTSDARTSSPPTCVPAMPDKPPPLPVAVDRLAISNRLSMLLADRSALARKLLVPRSSGAPRQPPGRGGTRLAAAAAADDDDGTSPGAPANQGVGYVPERAGRDAKHEDNKALRARMLGKRRGRERGRGRESKGDGDSESDDVEGRGSLGRRKRPRRGEAGDGDGDGDGTQDRAPRREDACGDGPPETAGSRSKRERRRRRKQKTADDKNDG</sequence>
<gene>
    <name evidence="2" type="ORF">MAM_02918</name>
</gene>
<organism evidence="2 3">
    <name type="scientific">Metarhizium album (strain ARSEF 1941)</name>
    <dbReference type="NCBI Taxonomy" id="1081103"/>
    <lineage>
        <taxon>Eukaryota</taxon>
        <taxon>Fungi</taxon>
        <taxon>Dikarya</taxon>
        <taxon>Ascomycota</taxon>
        <taxon>Pezizomycotina</taxon>
        <taxon>Sordariomycetes</taxon>
        <taxon>Hypocreomycetidae</taxon>
        <taxon>Hypocreales</taxon>
        <taxon>Clavicipitaceae</taxon>
        <taxon>Metarhizium</taxon>
    </lineage>
</organism>
<accession>A0A0B2X207</accession>
<name>A0A0B2X207_METAS</name>
<dbReference type="OrthoDB" id="4941014at2759"/>
<dbReference type="AlphaFoldDB" id="A0A0B2X207"/>
<dbReference type="HOGENOM" id="CLU_096562_0_0_1"/>
<feature type="compositionally biased region" description="Basic residues" evidence="1">
    <location>
        <begin position="232"/>
        <end position="243"/>
    </location>
</feature>
<comment type="caution">
    <text evidence="2">The sequence shown here is derived from an EMBL/GenBank/DDBJ whole genome shotgun (WGS) entry which is preliminary data.</text>
</comment>
<feature type="region of interest" description="Disordered" evidence="1">
    <location>
        <begin position="1"/>
        <end position="66"/>
    </location>
</feature>
<dbReference type="EMBL" id="AZHE01000005">
    <property type="protein sequence ID" value="KHN99220.1"/>
    <property type="molecule type" value="Genomic_DNA"/>
</dbReference>
<feature type="compositionally biased region" description="Basic residues" evidence="1">
    <location>
        <begin position="153"/>
        <end position="165"/>
    </location>
</feature>
<feature type="compositionally biased region" description="Polar residues" evidence="1">
    <location>
        <begin position="39"/>
        <end position="52"/>
    </location>
</feature>
<dbReference type="GeneID" id="63737373"/>
<dbReference type="Proteomes" id="UP000030816">
    <property type="component" value="Unassembled WGS sequence"/>
</dbReference>
<feature type="compositionally biased region" description="Basic and acidic residues" evidence="1">
    <location>
        <begin position="166"/>
        <end position="176"/>
    </location>
</feature>
<proteinExistence type="predicted"/>
<feature type="compositionally biased region" description="Basic and acidic residues" evidence="1">
    <location>
        <begin position="210"/>
        <end position="220"/>
    </location>
</feature>
<evidence type="ECO:0000256" key="1">
    <source>
        <dbReference type="SAM" id="MobiDB-lite"/>
    </source>
</evidence>
<evidence type="ECO:0000313" key="3">
    <source>
        <dbReference type="Proteomes" id="UP000030816"/>
    </source>
</evidence>
<reference evidence="2 3" key="1">
    <citation type="journal article" date="2014" name="Proc. Natl. Acad. Sci. U.S.A.">
        <title>Trajectory and genomic determinants of fungal-pathogen speciation and host adaptation.</title>
        <authorList>
            <person name="Hu X."/>
            <person name="Xiao G."/>
            <person name="Zheng P."/>
            <person name="Shang Y."/>
            <person name="Su Y."/>
            <person name="Zhang X."/>
            <person name="Liu X."/>
            <person name="Zhan S."/>
            <person name="St Leger R.J."/>
            <person name="Wang C."/>
        </authorList>
    </citation>
    <scope>NUCLEOTIDE SEQUENCE [LARGE SCALE GENOMIC DNA]</scope>
    <source>
        <strain evidence="2 3">ARSEF 1941</strain>
    </source>
</reference>
<evidence type="ECO:0000313" key="2">
    <source>
        <dbReference type="EMBL" id="KHN99220.1"/>
    </source>
</evidence>
<feature type="compositionally biased region" description="Basic residues" evidence="1">
    <location>
        <begin position="23"/>
        <end position="36"/>
    </location>
</feature>
<dbReference type="RefSeq" id="XP_040680286.1">
    <property type="nucleotide sequence ID" value="XM_040821717.1"/>
</dbReference>
<feature type="compositionally biased region" description="Basic and acidic residues" evidence="1">
    <location>
        <begin position="140"/>
        <end position="152"/>
    </location>
</feature>
<keyword evidence="3" id="KW-1185">Reference proteome</keyword>
<feature type="region of interest" description="Disordered" evidence="1">
    <location>
        <begin position="91"/>
        <end position="252"/>
    </location>
</feature>